<feature type="transmembrane region" description="Helical" evidence="1">
    <location>
        <begin position="20"/>
        <end position="40"/>
    </location>
</feature>
<proteinExistence type="predicted"/>
<evidence type="ECO:0000313" key="3">
    <source>
        <dbReference type="Proteomes" id="UP000267536"/>
    </source>
</evidence>
<sequence length="380" mass="42793">MARKRQSSLAFRLRKTKAALLAVILTLAGIVLITLNGWLATLDLGPWNWLHALPLGELGGTLFGAGLLGTLFEYSFRKDQEAATVEQFRTIIKEQAPAMRDAVVEGFAIHPEDLKRVANPALLDDIAANVMSLRLGDEQFAREIYSEIRDQAIRAAERWHDVEVRIRLASALESSTEGTALFDVTVEWEYTTVPSGSVRRFACVSDRDEYNDLLLDIPATSPWFMKPRPGMDASSRESYELLELTVDGRPQPIRRTVRKDGQTYSVHLDAGAKTDEPIRIRQVFRTVTPTWGHRLYFELPQPARNMTVSFDYTNTNIVDMRVIESVATTRPTQLSRSPDRTPGRTISVEAIGWLMPKAGFTFTWTLDTEVLRDDSQHEAA</sequence>
<keyword evidence="3" id="KW-1185">Reference proteome</keyword>
<keyword evidence="1" id="KW-0812">Transmembrane</keyword>
<dbReference type="OrthoDB" id="3453448at2"/>
<evidence type="ECO:0000313" key="2">
    <source>
        <dbReference type="EMBL" id="RPA65847.1"/>
    </source>
</evidence>
<reference evidence="2 3" key="1">
    <citation type="submission" date="2018-11" db="EMBL/GenBank/DDBJ databases">
        <title>Draft genome sequence of Gordonia sp. RS15-1S isolated from rice stems.</title>
        <authorList>
            <person name="Muangham S."/>
        </authorList>
    </citation>
    <scope>NUCLEOTIDE SEQUENCE [LARGE SCALE GENOMIC DNA]</scope>
    <source>
        <strain evidence="2 3">RS15-1S</strain>
    </source>
</reference>
<keyword evidence="1" id="KW-0472">Membrane</keyword>
<dbReference type="EMBL" id="RKMH01000002">
    <property type="protein sequence ID" value="RPA65847.1"/>
    <property type="molecule type" value="Genomic_DNA"/>
</dbReference>
<evidence type="ECO:0000256" key="1">
    <source>
        <dbReference type="SAM" id="Phobius"/>
    </source>
</evidence>
<feature type="transmembrane region" description="Helical" evidence="1">
    <location>
        <begin position="52"/>
        <end position="72"/>
    </location>
</feature>
<accession>A0A3N4GWN8</accession>
<name>A0A3N4GWN8_9ACTN</name>
<comment type="caution">
    <text evidence="2">The sequence shown here is derived from an EMBL/GenBank/DDBJ whole genome shotgun (WGS) entry which is preliminary data.</text>
</comment>
<protein>
    <submittedName>
        <fullName evidence="2">Uncharacterized protein</fullName>
    </submittedName>
</protein>
<dbReference type="AlphaFoldDB" id="A0A3N4GWN8"/>
<gene>
    <name evidence="2" type="ORF">EF294_03665</name>
</gene>
<keyword evidence="1" id="KW-1133">Transmembrane helix</keyword>
<organism evidence="2 3">
    <name type="scientific">Gordonia oryzae</name>
    <dbReference type="NCBI Taxonomy" id="2487349"/>
    <lineage>
        <taxon>Bacteria</taxon>
        <taxon>Bacillati</taxon>
        <taxon>Actinomycetota</taxon>
        <taxon>Actinomycetes</taxon>
        <taxon>Mycobacteriales</taxon>
        <taxon>Gordoniaceae</taxon>
        <taxon>Gordonia</taxon>
    </lineage>
</organism>
<dbReference type="Proteomes" id="UP000267536">
    <property type="component" value="Unassembled WGS sequence"/>
</dbReference>